<dbReference type="PANTHER" id="PTHR15016:SF6">
    <property type="entry name" value="BREAST CARCINOMA-AMPLIFIED SEQUENCE 1"/>
    <property type="match status" value="1"/>
</dbReference>
<dbReference type="Proteomes" id="UP001623349">
    <property type="component" value="Unassembled WGS sequence"/>
</dbReference>
<feature type="compositionally biased region" description="Low complexity" evidence="1">
    <location>
        <begin position="182"/>
        <end position="192"/>
    </location>
</feature>
<feature type="compositionally biased region" description="Basic and acidic residues" evidence="1">
    <location>
        <begin position="447"/>
        <end position="464"/>
    </location>
</feature>
<feature type="compositionally biased region" description="Basic and acidic residues" evidence="1">
    <location>
        <begin position="201"/>
        <end position="210"/>
    </location>
</feature>
<dbReference type="EMBL" id="BAAFST010000002">
    <property type="protein sequence ID" value="GAB1287255.1"/>
    <property type="molecule type" value="Genomic_DNA"/>
</dbReference>
<reference evidence="2 3" key="1">
    <citation type="submission" date="2024-08" db="EMBL/GenBank/DDBJ databases">
        <title>The draft genome of Apodemus speciosus.</title>
        <authorList>
            <person name="Nabeshima K."/>
            <person name="Suzuki S."/>
            <person name="Onuma M."/>
        </authorList>
    </citation>
    <scope>NUCLEOTIDE SEQUENCE [LARGE SCALE GENOMIC DNA]</scope>
    <source>
        <strain evidence="2">IB14-021</strain>
    </source>
</reference>
<comment type="caution">
    <text evidence="2">The sequence shown here is derived from an EMBL/GenBank/DDBJ whole genome shotgun (WGS) entry which is preliminary data.</text>
</comment>
<feature type="compositionally biased region" description="Polar residues" evidence="1">
    <location>
        <begin position="420"/>
        <end position="432"/>
    </location>
</feature>
<feature type="compositionally biased region" description="Polar residues" evidence="1">
    <location>
        <begin position="281"/>
        <end position="291"/>
    </location>
</feature>
<protein>
    <submittedName>
        <fullName evidence="2">Breast carcinoma-amplified sequence 1 homolog</fullName>
    </submittedName>
</protein>
<dbReference type="PANTHER" id="PTHR15016">
    <property type="entry name" value="BREAST CARCINOMA-AMPLIFIED SEQUENCE 1"/>
    <property type="match status" value="1"/>
</dbReference>
<feature type="compositionally biased region" description="Polar residues" evidence="1">
    <location>
        <begin position="54"/>
        <end position="68"/>
    </location>
</feature>
<feature type="compositionally biased region" description="Basic and acidic residues" evidence="1">
    <location>
        <begin position="12"/>
        <end position="22"/>
    </location>
</feature>
<evidence type="ECO:0000313" key="3">
    <source>
        <dbReference type="Proteomes" id="UP001623349"/>
    </source>
</evidence>
<feature type="compositionally biased region" description="Basic and acidic residues" evidence="1">
    <location>
        <begin position="378"/>
        <end position="387"/>
    </location>
</feature>
<evidence type="ECO:0000256" key="1">
    <source>
        <dbReference type="SAM" id="MobiDB-lite"/>
    </source>
</evidence>
<keyword evidence="3" id="KW-1185">Reference proteome</keyword>
<dbReference type="InterPro" id="IPR026115">
    <property type="entry name" value="NABC1"/>
</dbReference>
<sequence>MGNQMSVPLRTGDQEHDPEADTYKVTSDNECVQNGKPVVLSTRVIEHYEEVDSGVSSSKDNVAASSPKTMEARAVADGSGKNLGKEAKPKAPAARSHFFLTLSRPVPGRPGDQGTDSSDSSAAPGSLDVSPGATPGNKDPSEHGALPVAAAAGRAPDKTPGCTEAKPQTLPATGPLAPSPPESQAEAPARPADFSFLNRFFKLDKGRESAPVDSQPEEGKGSEDPEQATEAPAAPGNPHGVSAGEDIVDSGERGQEVDTLSYSVPGDPEVLGITKEDPQAVDTTENSSSIMSFFKTLVSPNKTETKKDPEDTKANKTDTVCDGRADQKLHKDTENSPSTSASLKSDKAHFTPQETQGATKSSKDCSQPGLVPPATTGDAREGGKEKAGPTSLPLGKLFWKKENSVRGSEGITRSEESNGKDSSCQTSNSVEKTPSPPEPEPAGTAQKNKETSSKDKKSVDKKSAAENNKQKNGKQEAREPALCVQQPTVEANALQAGDKTQKRSEKRRQSLGGFLKGLGPKRMLDAQVQTDPVSIGPIGKSK</sequence>
<gene>
    <name evidence="2" type="ORF">APTSU1_000248500</name>
</gene>
<feature type="compositionally biased region" description="Basic and acidic residues" evidence="1">
    <location>
        <begin position="303"/>
        <end position="334"/>
    </location>
</feature>
<feature type="region of interest" description="Disordered" evidence="1">
    <location>
        <begin position="51"/>
        <end position="542"/>
    </location>
</feature>
<feature type="compositionally biased region" description="Low complexity" evidence="1">
    <location>
        <begin position="144"/>
        <end position="154"/>
    </location>
</feature>
<accession>A0ABQ0EK99</accession>
<feature type="compositionally biased region" description="Polar residues" evidence="1">
    <location>
        <begin position="114"/>
        <end position="123"/>
    </location>
</feature>
<feature type="region of interest" description="Disordered" evidence="1">
    <location>
        <begin position="1"/>
        <end position="29"/>
    </location>
</feature>
<organism evidence="2 3">
    <name type="scientific">Apodemus speciosus</name>
    <name type="common">Large Japanese field mouse</name>
    <dbReference type="NCBI Taxonomy" id="105296"/>
    <lineage>
        <taxon>Eukaryota</taxon>
        <taxon>Metazoa</taxon>
        <taxon>Chordata</taxon>
        <taxon>Craniata</taxon>
        <taxon>Vertebrata</taxon>
        <taxon>Euteleostomi</taxon>
        <taxon>Mammalia</taxon>
        <taxon>Eutheria</taxon>
        <taxon>Euarchontoglires</taxon>
        <taxon>Glires</taxon>
        <taxon>Rodentia</taxon>
        <taxon>Myomorpha</taxon>
        <taxon>Muroidea</taxon>
        <taxon>Muridae</taxon>
        <taxon>Murinae</taxon>
        <taxon>Apodemus</taxon>
    </lineage>
</organism>
<evidence type="ECO:0000313" key="2">
    <source>
        <dbReference type="EMBL" id="GAB1287255.1"/>
    </source>
</evidence>
<name>A0ABQ0EK99_APOSI</name>
<proteinExistence type="predicted"/>